<evidence type="ECO:0008006" key="4">
    <source>
        <dbReference type="Google" id="ProtNLM"/>
    </source>
</evidence>
<feature type="transmembrane region" description="Helical" evidence="1">
    <location>
        <begin position="201"/>
        <end position="221"/>
    </location>
</feature>
<keyword evidence="1" id="KW-1133">Transmembrane helix</keyword>
<dbReference type="RefSeq" id="WP_307255881.1">
    <property type="nucleotide sequence ID" value="NZ_JAUSUC010000002.1"/>
</dbReference>
<keyword evidence="1" id="KW-0812">Transmembrane</keyword>
<keyword evidence="3" id="KW-1185">Reference proteome</keyword>
<gene>
    <name evidence="2" type="ORF">J2S13_000280</name>
</gene>
<reference evidence="2" key="1">
    <citation type="submission" date="2023-07" db="EMBL/GenBank/DDBJ databases">
        <title>Genomic Encyclopedia of Type Strains, Phase IV (KMG-IV): sequencing the most valuable type-strain genomes for metagenomic binning, comparative biology and taxonomic classification.</title>
        <authorList>
            <person name="Goeker M."/>
        </authorList>
    </citation>
    <scope>NUCLEOTIDE SEQUENCE</scope>
    <source>
        <strain evidence="2">DSM 23947</strain>
    </source>
</reference>
<protein>
    <recommendedName>
        <fullName evidence="4">DUF1189 domain-containing protein</fullName>
    </recommendedName>
</protein>
<evidence type="ECO:0000313" key="2">
    <source>
        <dbReference type="EMBL" id="MDQ0213886.1"/>
    </source>
</evidence>
<dbReference type="AlphaFoldDB" id="A0AAJ1WJ88"/>
<accession>A0AAJ1WJ88</accession>
<keyword evidence="1" id="KW-0472">Membrane</keyword>
<comment type="caution">
    <text evidence="2">The sequence shown here is derived from an EMBL/GenBank/DDBJ whole genome shotgun (WGS) entry which is preliminary data.</text>
</comment>
<evidence type="ECO:0000313" key="3">
    <source>
        <dbReference type="Proteomes" id="UP001237207"/>
    </source>
</evidence>
<feature type="transmembrane region" description="Helical" evidence="1">
    <location>
        <begin position="227"/>
        <end position="244"/>
    </location>
</feature>
<proteinExistence type="predicted"/>
<dbReference type="Pfam" id="PF06691">
    <property type="entry name" value="DUF1189"/>
    <property type="match status" value="1"/>
</dbReference>
<dbReference type="Proteomes" id="UP001237207">
    <property type="component" value="Unassembled WGS sequence"/>
</dbReference>
<dbReference type="EMBL" id="JAUSUC010000002">
    <property type="protein sequence ID" value="MDQ0213886.1"/>
    <property type="molecule type" value="Genomic_DNA"/>
</dbReference>
<organism evidence="2 3">
    <name type="scientific">Oikeobacillus pervagus</name>
    <dbReference type="NCBI Taxonomy" id="1325931"/>
    <lineage>
        <taxon>Bacteria</taxon>
        <taxon>Bacillati</taxon>
        <taxon>Bacillota</taxon>
        <taxon>Bacilli</taxon>
        <taxon>Bacillales</taxon>
        <taxon>Bacillaceae</taxon>
        <taxon>Oikeobacillus</taxon>
    </lineage>
</organism>
<evidence type="ECO:0000256" key="1">
    <source>
        <dbReference type="SAM" id="Phobius"/>
    </source>
</evidence>
<name>A0AAJ1WJ88_9BACI</name>
<feature type="transmembrane region" description="Helical" evidence="1">
    <location>
        <begin position="29"/>
        <end position="48"/>
    </location>
</feature>
<dbReference type="InterPro" id="IPR009574">
    <property type="entry name" value="DUF1189"/>
</dbReference>
<sequence length="262" mass="29633">MNIFTQFVKSLYSPKDMATFRFQGIGKTILYVFFIMLISIIPFSYHFTMMVNQGVKAMKDTTNEIPAFTIKNGILSSEQNETKILSKDGMKIVFDPTGNITAEDIEKEKDAIGILKDEFIISSNGNVETLQYSMVEGLNLSKQKLNSYLNALDSSLGIFLPIIIFLSYLFVSAMGFIKITIFASLALLIRQGRKLSYKQSFRITAYCITLPTVIFTLFSLFKIAIPFGFLINWALIILMLYLTIQAMPIPKKKQSNIEPSVK</sequence>
<feature type="transmembrane region" description="Helical" evidence="1">
    <location>
        <begin position="158"/>
        <end position="189"/>
    </location>
</feature>